<dbReference type="PANTHER" id="PTHR31896:SF69">
    <property type="entry name" value="FAMILY REGULATORY PROTEIN, PUTATIVE (AFU_ORTHOLOGUE AFUA_3G14730)-RELATED"/>
    <property type="match status" value="1"/>
</dbReference>
<protein>
    <submittedName>
        <fullName evidence="5">Putative LysR family regulatory protein</fullName>
    </submittedName>
</protein>
<evidence type="ECO:0000313" key="5">
    <source>
        <dbReference type="EMBL" id="PKX88701.1"/>
    </source>
</evidence>
<dbReference type="GeneID" id="36535848"/>
<dbReference type="PANTHER" id="PTHR31896">
    <property type="entry name" value="FAMILY REGULATORY PROTEIN, PUTATIVE (AFU_ORTHOLOGUE AFUA_3G14730)-RELATED"/>
    <property type="match status" value="1"/>
</dbReference>
<comment type="similarity">
    <text evidence="2">Belongs to the plant acyltransferase family.</text>
</comment>
<dbReference type="STRING" id="1392255.A0A2I1BTS9"/>
<dbReference type="Gene3D" id="3.30.559.10">
    <property type="entry name" value="Chloramphenicol acetyltransferase-like domain"/>
    <property type="match status" value="2"/>
</dbReference>
<name>A0A2I1BTS9_ASPN1</name>
<dbReference type="RefSeq" id="XP_024677296.1">
    <property type="nucleotide sequence ID" value="XM_024828522.1"/>
</dbReference>
<keyword evidence="6" id="KW-1185">Reference proteome</keyword>
<dbReference type="Proteomes" id="UP000234474">
    <property type="component" value="Unassembled WGS sequence"/>
</dbReference>
<dbReference type="AlphaFoldDB" id="A0A2I1BTS9"/>
<dbReference type="EMBL" id="MSZS01000012">
    <property type="protein sequence ID" value="PKX88701.1"/>
    <property type="molecule type" value="Genomic_DNA"/>
</dbReference>
<comment type="caution">
    <text evidence="5">The sequence shown here is derived from an EMBL/GenBank/DDBJ whole genome shotgun (WGS) entry which is preliminary data.</text>
</comment>
<evidence type="ECO:0000256" key="4">
    <source>
        <dbReference type="ARBA" id="ARBA00023315"/>
    </source>
</evidence>
<organism evidence="5 6">
    <name type="scientific">Aspergillus novofumigatus (strain IBT 16806)</name>
    <dbReference type="NCBI Taxonomy" id="1392255"/>
    <lineage>
        <taxon>Eukaryota</taxon>
        <taxon>Fungi</taxon>
        <taxon>Dikarya</taxon>
        <taxon>Ascomycota</taxon>
        <taxon>Pezizomycotina</taxon>
        <taxon>Eurotiomycetes</taxon>
        <taxon>Eurotiomycetidae</taxon>
        <taxon>Eurotiales</taxon>
        <taxon>Aspergillaceae</taxon>
        <taxon>Aspergillus</taxon>
        <taxon>Aspergillus subgen. Fumigati</taxon>
    </lineage>
</organism>
<evidence type="ECO:0000256" key="3">
    <source>
        <dbReference type="ARBA" id="ARBA00022679"/>
    </source>
</evidence>
<reference evidence="6" key="1">
    <citation type="journal article" date="2018" name="Proc. Natl. Acad. Sci. U.S.A.">
        <title>Linking secondary metabolites to gene clusters through genome sequencing of six diverse Aspergillus species.</title>
        <authorList>
            <person name="Kaerboelling I."/>
            <person name="Vesth T.C."/>
            <person name="Frisvad J.C."/>
            <person name="Nybo J.L."/>
            <person name="Theobald S."/>
            <person name="Kuo A."/>
            <person name="Bowyer P."/>
            <person name="Matsuda Y."/>
            <person name="Mondo S."/>
            <person name="Lyhne E.K."/>
            <person name="Kogle M.E."/>
            <person name="Clum A."/>
            <person name="Lipzen A."/>
            <person name="Salamov A."/>
            <person name="Ngan C.Y."/>
            <person name="Daum C."/>
            <person name="Chiniquy J."/>
            <person name="Barry K."/>
            <person name="LaButti K."/>
            <person name="Haridas S."/>
            <person name="Simmons B.A."/>
            <person name="Magnuson J.K."/>
            <person name="Mortensen U.H."/>
            <person name="Larsen T.O."/>
            <person name="Grigoriev I.V."/>
            <person name="Baker S.E."/>
            <person name="Andersen M.R."/>
        </authorList>
    </citation>
    <scope>NUCLEOTIDE SEQUENCE [LARGE SCALE GENOMIC DNA]</scope>
    <source>
        <strain evidence="6">IBT 16806</strain>
    </source>
</reference>
<evidence type="ECO:0000256" key="2">
    <source>
        <dbReference type="ARBA" id="ARBA00009861"/>
    </source>
</evidence>
<keyword evidence="3" id="KW-0808">Transferase</keyword>
<dbReference type="OMA" id="YCCRSIL"/>
<dbReference type="OrthoDB" id="21502at2759"/>
<dbReference type="VEuPathDB" id="FungiDB:P174DRAFT_446203"/>
<dbReference type="InterPro" id="IPR023213">
    <property type="entry name" value="CAT-like_dom_sf"/>
</dbReference>
<evidence type="ECO:0000256" key="1">
    <source>
        <dbReference type="ARBA" id="ARBA00005179"/>
    </source>
</evidence>
<comment type="pathway">
    <text evidence="1">Secondary metabolite biosynthesis.</text>
</comment>
<sequence length="552" mass="62223">MKGSDCDHHQDRTTITVTTRIIFVVNPEAPLEATQLVMGFLGFGRESAPPPTVPTDTIIPFHYWDDDHHTRGLSFDVTFRFDDILDPEKLRCALSRLLELGDWRKLGARIRRNAEGGLEYHIPQCFDDKRPGFAYSTVAYDMNVADHPQTSRLAQPHHLDAAGRPAVRGITYTTTPEFRSFIRTPAFPDRLEGWLCSDSPQLGVRIITFLDATLVTVSFLHSLTDMMGLDAVLDAWSAVLRGREDEVKPFVGFARDPLAGLTGSKTEPLQKYVFADTLLIGWTWFLFALRYILTIELFWQHREEERVIFLPAKYLQQMRSKAMAELASRDANEGDRPVFVSEGDVLFAWWTRVVLRAEKPCPSRTVNMRNTYCCRSILAELGHIPSATCALVTNAVFATLTFLSVRQVLEEPLSFTALEIRKSLIQQRNAEQLQALDSIQRNTLDNAHHPALFGNPGMYTVMMSNWVKAKLFKVDFSAAVIRKGMATDKRSNQLGRPSCIQGTGTKGYATRNTGVVIGKDAAGNFWLLYSLRKEVWPAVEQQLLSMSDEDAT</sequence>
<accession>A0A2I1BTS9</accession>
<dbReference type="GO" id="GO:0016746">
    <property type="term" value="F:acyltransferase activity"/>
    <property type="evidence" value="ECO:0007669"/>
    <property type="project" value="UniProtKB-KW"/>
</dbReference>
<evidence type="ECO:0000313" key="6">
    <source>
        <dbReference type="Proteomes" id="UP000234474"/>
    </source>
</evidence>
<proteinExistence type="inferred from homology"/>
<dbReference type="InterPro" id="IPR051283">
    <property type="entry name" value="Sec_Metabolite_Acyltrans"/>
</dbReference>
<keyword evidence="4" id="KW-0012">Acyltransferase</keyword>
<gene>
    <name evidence="5" type="ORF">P174DRAFT_446203</name>
</gene>
<dbReference type="Pfam" id="PF02458">
    <property type="entry name" value="Transferase"/>
    <property type="match status" value="1"/>
</dbReference>